<name>A0AAN7Q5V2_9COLE</name>
<dbReference type="AlphaFoldDB" id="A0AAN7Q5V2"/>
<accession>A0AAN7Q5V2</accession>
<reference evidence="6" key="1">
    <citation type="submission" date="2023-01" db="EMBL/GenBank/DDBJ databases">
        <title>Key to firefly adult light organ development and bioluminescence: homeobox transcription factors regulate luciferase expression and transportation to peroxisome.</title>
        <authorList>
            <person name="Fu X."/>
        </authorList>
    </citation>
    <scope>NUCLEOTIDE SEQUENCE [LARGE SCALE GENOMIC DNA]</scope>
</reference>
<keyword evidence="1" id="KW-1015">Disulfide bond</keyword>
<evidence type="ECO:0000313" key="5">
    <source>
        <dbReference type="EMBL" id="KAK4883387.1"/>
    </source>
</evidence>
<evidence type="ECO:0000256" key="1">
    <source>
        <dbReference type="ARBA" id="ARBA00023157"/>
    </source>
</evidence>
<dbReference type="InterPro" id="IPR051487">
    <property type="entry name" value="Ser/Thr_Proteases_Immune/Dev"/>
</dbReference>
<evidence type="ECO:0000259" key="4">
    <source>
        <dbReference type="PROSITE" id="PS50240"/>
    </source>
</evidence>
<dbReference type="SUPFAM" id="SSF50494">
    <property type="entry name" value="Trypsin-like serine proteases"/>
    <property type="match status" value="1"/>
</dbReference>
<dbReference type="InterPro" id="IPR043504">
    <property type="entry name" value="Peptidase_S1_PA_chymotrypsin"/>
</dbReference>
<evidence type="ECO:0000313" key="6">
    <source>
        <dbReference type="Proteomes" id="UP001353858"/>
    </source>
</evidence>
<dbReference type="Pfam" id="PF00089">
    <property type="entry name" value="Trypsin"/>
    <property type="match status" value="1"/>
</dbReference>
<dbReference type="SMART" id="SM00020">
    <property type="entry name" value="Tryp_SPc"/>
    <property type="match status" value="1"/>
</dbReference>
<gene>
    <name evidence="5" type="ORF">RN001_006706</name>
</gene>
<organism evidence="5 6">
    <name type="scientific">Aquatica leii</name>
    <dbReference type="NCBI Taxonomy" id="1421715"/>
    <lineage>
        <taxon>Eukaryota</taxon>
        <taxon>Metazoa</taxon>
        <taxon>Ecdysozoa</taxon>
        <taxon>Arthropoda</taxon>
        <taxon>Hexapoda</taxon>
        <taxon>Insecta</taxon>
        <taxon>Pterygota</taxon>
        <taxon>Neoptera</taxon>
        <taxon>Endopterygota</taxon>
        <taxon>Coleoptera</taxon>
        <taxon>Polyphaga</taxon>
        <taxon>Elateriformia</taxon>
        <taxon>Elateroidea</taxon>
        <taxon>Lampyridae</taxon>
        <taxon>Luciolinae</taxon>
        <taxon>Aquatica</taxon>
    </lineage>
</organism>
<evidence type="ECO:0000256" key="2">
    <source>
        <dbReference type="ARBA" id="ARBA00024195"/>
    </source>
</evidence>
<feature type="chain" id="PRO_5042959593" description="Peptidase S1 domain-containing protein" evidence="3">
    <location>
        <begin position="25"/>
        <end position="399"/>
    </location>
</feature>
<feature type="signal peptide" evidence="3">
    <location>
        <begin position="1"/>
        <end position="24"/>
    </location>
</feature>
<dbReference type="PROSITE" id="PS50240">
    <property type="entry name" value="TRYPSIN_DOM"/>
    <property type="match status" value="1"/>
</dbReference>
<dbReference type="Pfam" id="PF18322">
    <property type="entry name" value="CLIP_1"/>
    <property type="match status" value="1"/>
</dbReference>
<dbReference type="EMBL" id="JARPUR010000002">
    <property type="protein sequence ID" value="KAK4883387.1"/>
    <property type="molecule type" value="Genomic_DNA"/>
</dbReference>
<dbReference type="InterPro" id="IPR041515">
    <property type="entry name" value="PPAF-2-like_Clip"/>
</dbReference>
<dbReference type="GO" id="GO:0006508">
    <property type="term" value="P:proteolysis"/>
    <property type="evidence" value="ECO:0007669"/>
    <property type="project" value="InterPro"/>
</dbReference>
<feature type="domain" description="Peptidase S1" evidence="4">
    <location>
        <begin position="147"/>
        <end position="388"/>
    </location>
</feature>
<evidence type="ECO:0000256" key="3">
    <source>
        <dbReference type="SAM" id="SignalP"/>
    </source>
</evidence>
<comment type="caution">
    <text evidence="5">The sequence shown here is derived from an EMBL/GenBank/DDBJ whole genome shotgun (WGS) entry which is preliminary data.</text>
</comment>
<keyword evidence="3" id="KW-0732">Signal</keyword>
<dbReference type="CDD" id="cd00190">
    <property type="entry name" value="Tryp_SPc"/>
    <property type="match status" value="1"/>
</dbReference>
<dbReference type="PANTHER" id="PTHR24256">
    <property type="entry name" value="TRYPTASE-RELATED"/>
    <property type="match status" value="1"/>
</dbReference>
<dbReference type="Proteomes" id="UP001353858">
    <property type="component" value="Unassembled WGS sequence"/>
</dbReference>
<sequence>MTLNRCLNAYVLLTLIILINHSNSYTPVNKNDVVKKILDTLHYISDKNDQLKNLIEIFVKTISRNNNKADDCQCVPFYLCNNGTVVKDGSNLLQPRIGVNPCSNLGDICCEPYLINASMLPTPPTTKTNLIQDCGYPSNIELNASSFISNTTSKFGEFPWTILILNRDFIYQCVGSLIHPKVVLTTSHCIKNDNVFTVRAGEWNTTTINEPYGHQNRKVEMIFKHPKFNEENLQYNVALLVLDLPFKLDLNVKTVCLVDEFEYQSHHSYSACAASGWGTDSLKGFYRRVMKKINFSLMSHTLCQSKFQTSRLGKWYMLHRSFVCGMNEQKQDLCTGDGGGPLVCPIQMEPLRYQQVGITSWGLSCDGEFPSVFTDVSYVRNWIDERFYYLNLTTRYYTY</sequence>
<dbReference type="GO" id="GO:0004252">
    <property type="term" value="F:serine-type endopeptidase activity"/>
    <property type="evidence" value="ECO:0007669"/>
    <property type="project" value="InterPro"/>
</dbReference>
<dbReference type="Gene3D" id="2.40.10.10">
    <property type="entry name" value="Trypsin-like serine proteases"/>
    <property type="match status" value="1"/>
</dbReference>
<dbReference type="InterPro" id="IPR001314">
    <property type="entry name" value="Peptidase_S1A"/>
</dbReference>
<protein>
    <recommendedName>
        <fullName evidence="4">Peptidase S1 domain-containing protein</fullName>
    </recommendedName>
</protein>
<keyword evidence="6" id="KW-1185">Reference proteome</keyword>
<comment type="similarity">
    <text evidence="2">Belongs to the peptidase S1 family. CLIP subfamily.</text>
</comment>
<proteinExistence type="inferred from homology"/>
<dbReference type="PRINTS" id="PR00722">
    <property type="entry name" value="CHYMOTRYPSIN"/>
</dbReference>
<dbReference type="InterPro" id="IPR001254">
    <property type="entry name" value="Trypsin_dom"/>
</dbReference>
<dbReference type="InterPro" id="IPR009003">
    <property type="entry name" value="Peptidase_S1_PA"/>
</dbReference>